<organism evidence="3 4">
    <name type="scientific">Microbacterium gallinarum</name>
    <dbReference type="NCBI Taxonomy" id="2762209"/>
    <lineage>
        <taxon>Bacteria</taxon>
        <taxon>Bacillati</taxon>
        <taxon>Actinomycetota</taxon>
        <taxon>Actinomycetes</taxon>
        <taxon>Micrococcales</taxon>
        <taxon>Microbacteriaceae</taxon>
        <taxon>Microbacterium</taxon>
    </lineage>
</organism>
<feature type="transmembrane region" description="Helical" evidence="1">
    <location>
        <begin position="129"/>
        <end position="156"/>
    </location>
</feature>
<feature type="transmembrane region" description="Helical" evidence="1">
    <location>
        <begin position="46"/>
        <end position="65"/>
    </location>
</feature>
<dbReference type="PANTHER" id="PTHR36834:SF1">
    <property type="entry name" value="INTEGRAL MEMBRANE PROTEIN"/>
    <property type="match status" value="1"/>
</dbReference>
<dbReference type="InterPro" id="IPR053150">
    <property type="entry name" value="Teicoplanin_resist-assoc"/>
</dbReference>
<name>A0ABR8X1C8_9MICO</name>
<proteinExistence type="predicted"/>
<evidence type="ECO:0000313" key="4">
    <source>
        <dbReference type="Proteomes" id="UP000602532"/>
    </source>
</evidence>
<comment type="caution">
    <text evidence="3">The sequence shown here is derived from an EMBL/GenBank/DDBJ whole genome shotgun (WGS) entry which is preliminary data.</text>
</comment>
<reference evidence="3 4" key="1">
    <citation type="submission" date="2020-08" db="EMBL/GenBank/DDBJ databases">
        <title>A Genomic Blueprint of the Chicken Gut Microbiome.</title>
        <authorList>
            <person name="Gilroy R."/>
            <person name="Ravi A."/>
            <person name="Getino M."/>
            <person name="Pursley I."/>
            <person name="Horton D.L."/>
            <person name="Alikhan N.-F."/>
            <person name="Baker D."/>
            <person name="Gharbi K."/>
            <person name="Hall N."/>
            <person name="Watson M."/>
            <person name="Adriaenssens E.M."/>
            <person name="Foster-Nyarko E."/>
            <person name="Jarju S."/>
            <person name="Secka A."/>
            <person name="Antonio M."/>
            <person name="Oren A."/>
            <person name="Chaudhuri R."/>
            <person name="La Ragione R.M."/>
            <person name="Hildebrand F."/>
            <person name="Pallen M.J."/>
        </authorList>
    </citation>
    <scope>NUCLEOTIDE SEQUENCE [LARGE SCALE GENOMIC DNA]</scope>
    <source>
        <strain evidence="3 4">Sa1CUA4</strain>
    </source>
</reference>
<dbReference type="InterPro" id="IPR006976">
    <property type="entry name" value="VanZ-like"/>
</dbReference>
<feature type="transmembrane region" description="Helical" evidence="1">
    <location>
        <begin position="104"/>
        <end position="122"/>
    </location>
</feature>
<feature type="transmembrane region" description="Helical" evidence="1">
    <location>
        <begin position="12"/>
        <end position="34"/>
    </location>
</feature>
<dbReference type="PANTHER" id="PTHR36834">
    <property type="entry name" value="MEMBRANE PROTEIN-RELATED"/>
    <property type="match status" value="1"/>
</dbReference>
<feature type="transmembrane region" description="Helical" evidence="1">
    <location>
        <begin position="249"/>
        <end position="269"/>
    </location>
</feature>
<sequence>MIGGVDDRVMLGAFAIALGVVAGVVLFVPFVAISYRRRGGLGLGRFALWASALVYLMAIWTYTLLPLPDPGELACAGVNVDLFAVVGELGDAGLRPGTLLSDPVALQLLLNVLLFIPLGFFLRVLGGRGILVAALTGLGLSAFIEFTQLTGVWGLYPCAYRVFDVDDVLTNTLGAVVGSLLSLAVPRAHRGMARAADADRPRAVTRSRRLLAMACDLVGSWLVALAIGVLFQLALFALGAQDEVRSGGAAAVVSSVVTIVVWLTVVLATGRTVGDLAVQLRFQGGPLPVWLARVLRFAGGIGGFLVLFALPGAWDFVGWLFALGSLILVFTTPDARGLPGLASGQYVADAREPLDPDEPRRLRSVRWR</sequence>
<dbReference type="Proteomes" id="UP000602532">
    <property type="component" value="Unassembled WGS sequence"/>
</dbReference>
<keyword evidence="1" id="KW-0812">Transmembrane</keyword>
<evidence type="ECO:0000313" key="3">
    <source>
        <dbReference type="EMBL" id="MBD8023108.1"/>
    </source>
</evidence>
<keyword evidence="1" id="KW-0472">Membrane</keyword>
<keyword evidence="4" id="KW-1185">Reference proteome</keyword>
<dbReference type="Pfam" id="PF04892">
    <property type="entry name" value="VanZ"/>
    <property type="match status" value="1"/>
</dbReference>
<evidence type="ECO:0000259" key="2">
    <source>
        <dbReference type="Pfam" id="PF04892"/>
    </source>
</evidence>
<accession>A0ABR8X1C8</accession>
<gene>
    <name evidence="3" type="ORF">H9622_05815</name>
</gene>
<feature type="transmembrane region" description="Helical" evidence="1">
    <location>
        <begin position="316"/>
        <end position="333"/>
    </location>
</feature>
<protein>
    <submittedName>
        <fullName evidence="3">VanZ family protein</fullName>
    </submittedName>
</protein>
<feature type="transmembrane region" description="Helical" evidence="1">
    <location>
        <begin position="210"/>
        <end position="237"/>
    </location>
</feature>
<dbReference type="EMBL" id="JACSPM010000001">
    <property type="protein sequence ID" value="MBD8023108.1"/>
    <property type="molecule type" value="Genomic_DNA"/>
</dbReference>
<feature type="domain" description="VanZ-like" evidence="2">
    <location>
        <begin position="53"/>
        <end position="182"/>
    </location>
</feature>
<keyword evidence="1" id="KW-1133">Transmembrane helix</keyword>
<evidence type="ECO:0000256" key="1">
    <source>
        <dbReference type="SAM" id="Phobius"/>
    </source>
</evidence>
<feature type="transmembrane region" description="Helical" evidence="1">
    <location>
        <begin position="290"/>
        <end position="310"/>
    </location>
</feature>
<feature type="transmembrane region" description="Helical" evidence="1">
    <location>
        <begin position="168"/>
        <end position="189"/>
    </location>
</feature>